<keyword evidence="1" id="KW-0805">Transcription regulation</keyword>
<dbReference type="PANTHER" id="PTHR43133">
    <property type="entry name" value="RNA POLYMERASE ECF-TYPE SIGMA FACTO"/>
    <property type="match status" value="1"/>
</dbReference>
<protein>
    <recommendedName>
        <fullName evidence="5">RNA polymerase sigma-70 region 2 domain-containing protein</fullName>
    </recommendedName>
</protein>
<dbReference type="InterPro" id="IPR013325">
    <property type="entry name" value="RNA_pol_sigma_r2"/>
</dbReference>
<dbReference type="PANTHER" id="PTHR43133:SF45">
    <property type="entry name" value="RNA POLYMERASE ECF-TYPE SIGMA FACTOR"/>
    <property type="match status" value="1"/>
</dbReference>
<name>A0ABM8PNU1_9HYPH</name>
<evidence type="ECO:0000256" key="3">
    <source>
        <dbReference type="ARBA" id="ARBA00023163"/>
    </source>
</evidence>
<proteinExistence type="predicted"/>
<accession>A0ABM8PNU1</accession>
<dbReference type="SUPFAM" id="SSF88946">
    <property type="entry name" value="Sigma2 domain of RNA polymerase sigma factors"/>
    <property type="match status" value="1"/>
</dbReference>
<evidence type="ECO:0000256" key="2">
    <source>
        <dbReference type="ARBA" id="ARBA00023082"/>
    </source>
</evidence>
<dbReference type="InterPro" id="IPR014284">
    <property type="entry name" value="RNA_pol_sigma-70_dom"/>
</dbReference>
<keyword evidence="3" id="KW-0804">Transcription</keyword>
<dbReference type="InterPro" id="IPR007627">
    <property type="entry name" value="RNA_pol_sigma70_r2"/>
</dbReference>
<dbReference type="NCBIfam" id="TIGR02937">
    <property type="entry name" value="sigma70-ECF"/>
    <property type="match status" value="1"/>
</dbReference>
<dbReference type="Gene3D" id="1.10.10.10">
    <property type="entry name" value="Winged helix-like DNA-binding domain superfamily/Winged helix DNA-binding domain"/>
    <property type="match status" value="1"/>
</dbReference>
<dbReference type="Gene3D" id="1.10.1740.10">
    <property type="match status" value="1"/>
</dbReference>
<feature type="region of interest" description="Disordered" evidence="4">
    <location>
        <begin position="178"/>
        <end position="206"/>
    </location>
</feature>
<comment type="caution">
    <text evidence="6">The sequence shown here is derived from an EMBL/GenBank/DDBJ whole genome shotgun (WGS) entry which is preliminary data.</text>
</comment>
<evidence type="ECO:0000256" key="1">
    <source>
        <dbReference type="ARBA" id="ARBA00023015"/>
    </source>
</evidence>
<evidence type="ECO:0000313" key="7">
    <source>
        <dbReference type="Proteomes" id="UP000601041"/>
    </source>
</evidence>
<evidence type="ECO:0000256" key="4">
    <source>
        <dbReference type="SAM" id="MobiDB-lite"/>
    </source>
</evidence>
<dbReference type="Proteomes" id="UP000601041">
    <property type="component" value="Unassembled WGS sequence"/>
</dbReference>
<dbReference type="Pfam" id="PF04542">
    <property type="entry name" value="Sigma70_r2"/>
    <property type="match status" value="1"/>
</dbReference>
<gene>
    <name evidence="6" type="ORF">RHAB21_02990</name>
</gene>
<dbReference type="EMBL" id="CABFWE030000005">
    <property type="protein sequence ID" value="CAD7040008.1"/>
    <property type="molecule type" value="Genomic_DNA"/>
</dbReference>
<feature type="compositionally biased region" description="Basic and acidic residues" evidence="4">
    <location>
        <begin position="181"/>
        <end position="190"/>
    </location>
</feature>
<organism evidence="6 7">
    <name type="scientific">Pseudorhizobium halotolerans</name>
    <dbReference type="NCBI Taxonomy" id="1233081"/>
    <lineage>
        <taxon>Bacteria</taxon>
        <taxon>Pseudomonadati</taxon>
        <taxon>Pseudomonadota</taxon>
        <taxon>Alphaproteobacteria</taxon>
        <taxon>Hyphomicrobiales</taxon>
        <taxon>Rhizobiaceae</taxon>
        <taxon>Rhizobium/Agrobacterium group</taxon>
        <taxon>Pseudorhizobium</taxon>
    </lineage>
</organism>
<keyword evidence="7" id="KW-1185">Reference proteome</keyword>
<feature type="compositionally biased region" description="Basic and acidic residues" evidence="4">
    <location>
        <begin position="197"/>
        <end position="206"/>
    </location>
</feature>
<keyword evidence="2" id="KW-0731">Sigma factor</keyword>
<sequence>MIPMRRPMPAEFDAIRDSADDRYAVAVELLGPAMARLAASVEGNPAERQDLLQAIHVELWRSLARFDGRCSLKTWVYRVAHNVAADHVSRAVRRQAATVSLEDADPRRAGARPSHEAEVSDRLVLERVQDLLRDLGALDRQVMLLYLEDESAATIAKVSGLSPGAVASVSTASSGFWPKGSMREATHEQDQEPLEGAGHDDPFLFP</sequence>
<dbReference type="InterPro" id="IPR039425">
    <property type="entry name" value="RNA_pol_sigma-70-like"/>
</dbReference>
<evidence type="ECO:0000259" key="5">
    <source>
        <dbReference type="Pfam" id="PF04542"/>
    </source>
</evidence>
<feature type="domain" description="RNA polymerase sigma-70 region 2" evidence="5">
    <location>
        <begin position="27"/>
        <end position="93"/>
    </location>
</feature>
<reference evidence="6 7" key="1">
    <citation type="submission" date="2020-11" db="EMBL/GenBank/DDBJ databases">
        <authorList>
            <person name="Lassalle F."/>
        </authorList>
    </citation>
    <scope>NUCLEOTIDE SEQUENCE [LARGE SCALE GENOMIC DNA]</scope>
    <source>
        <strain evidence="6 7">AB21</strain>
    </source>
</reference>
<dbReference type="InterPro" id="IPR036388">
    <property type="entry name" value="WH-like_DNA-bd_sf"/>
</dbReference>
<evidence type="ECO:0000313" key="6">
    <source>
        <dbReference type="EMBL" id="CAD7040008.1"/>
    </source>
</evidence>